<dbReference type="GO" id="GO:0008176">
    <property type="term" value="F:tRNA (guanine(46)-N7)-methyltransferase activity"/>
    <property type="evidence" value="ECO:0007669"/>
    <property type="project" value="UniProtKB-UniRule"/>
</dbReference>
<dbReference type="EMBL" id="JXBZ01000005">
    <property type="protein sequence ID" value="KJY49118.1"/>
    <property type="molecule type" value="Genomic_DNA"/>
</dbReference>
<comment type="pathway">
    <text evidence="7 9">tRNA modification; N(7)-methylguanine-tRNA biosynthesis.</text>
</comment>
<evidence type="ECO:0000256" key="7">
    <source>
        <dbReference type="ARBA" id="ARBA00060552"/>
    </source>
</evidence>
<evidence type="ECO:0000256" key="5">
    <source>
        <dbReference type="ARBA" id="ARBA00022691"/>
    </source>
</evidence>
<accession>A0A0F4KST2</accession>
<dbReference type="UniPathway" id="UPA00989"/>
<comment type="catalytic activity">
    <reaction evidence="1 9">
        <text>guanosine(46) in tRNA + S-adenosyl-L-methionine = N(7)-methylguanosine(46) in tRNA + S-adenosyl-L-homocysteine</text>
        <dbReference type="Rhea" id="RHEA:42708"/>
        <dbReference type="Rhea" id="RHEA-COMP:10188"/>
        <dbReference type="Rhea" id="RHEA-COMP:10189"/>
        <dbReference type="ChEBI" id="CHEBI:57856"/>
        <dbReference type="ChEBI" id="CHEBI:59789"/>
        <dbReference type="ChEBI" id="CHEBI:74269"/>
        <dbReference type="ChEBI" id="CHEBI:74480"/>
        <dbReference type="EC" id="2.1.1.33"/>
    </reaction>
</comment>
<comment type="caution">
    <text evidence="9">Lacks conserved residue(s) required for the propagation of feature annotation.</text>
</comment>
<dbReference type="PROSITE" id="PS51625">
    <property type="entry name" value="SAM_MT_TRMB"/>
    <property type="match status" value="1"/>
</dbReference>
<evidence type="ECO:0000256" key="4">
    <source>
        <dbReference type="ARBA" id="ARBA00022679"/>
    </source>
</evidence>
<dbReference type="STRING" id="1218508.JG29_05680"/>
<dbReference type="InterPro" id="IPR003358">
    <property type="entry name" value="tRNA_(Gua-N-7)_MeTrfase_Trmb"/>
</dbReference>
<dbReference type="InterPro" id="IPR055361">
    <property type="entry name" value="tRNA_methyltr_TrmB_bact"/>
</dbReference>
<keyword evidence="3 9" id="KW-0489">Methyltransferase</keyword>
<feature type="binding site" evidence="9">
    <location>
        <begin position="192"/>
        <end position="195"/>
    </location>
    <ligand>
        <name>substrate</name>
    </ligand>
</feature>
<evidence type="ECO:0000256" key="9">
    <source>
        <dbReference type="HAMAP-Rule" id="MF_01057"/>
    </source>
</evidence>
<protein>
    <recommendedName>
        <fullName evidence="9">tRNA (guanine-N(7)-)-methyltransferase</fullName>
        <ecNumber evidence="9">2.1.1.33</ecNumber>
    </recommendedName>
    <alternativeName>
        <fullName evidence="9">tRNA (guanine(46)-N(7))-methyltransferase</fullName>
    </alternativeName>
    <alternativeName>
        <fullName evidence="9">tRNA(m7G46)-methyltransferase</fullName>
    </alternativeName>
</protein>
<dbReference type="NCBIfam" id="TIGR00091">
    <property type="entry name" value="tRNA (guanosine(46)-N7)-methyltransferase TrmB"/>
    <property type="match status" value="1"/>
</dbReference>
<evidence type="ECO:0000256" key="6">
    <source>
        <dbReference type="ARBA" id="ARBA00022694"/>
    </source>
</evidence>
<keyword evidence="4 9" id="KW-0808">Transferase</keyword>
<dbReference type="CDD" id="cd02440">
    <property type="entry name" value="AdoMet_MTases"/>
    <property type="match status" value="1"/>
</dbReference>
<dbReference type="NCBIfam" id="NF001080">
    <property type="entry name" value="PRK00121.2-2"/>
    <property type="match status" value="1"/>
</dbReference>
<dbReference type="EC" id="2.1.1.33" evidence="9"/>
<dbReference type="Gene3D" id="3.40.50.150">
    <property type="entry name" value="Vaccinia Virus protein VP39"/>
    <property type="match status" value="1"/>
</dbReference>
<feature type="binding site" evidence="9">
    <location>
        <position position="154"/>
    </location>
    <ligand>
        <name>substrate</name>
    </ligand>
</feature>
<dbReference type="Pfam" id="PF02390">
    <property type="entry name" value="Methyltransf_4"/>
    <property type="match status" value="1"/>
</dbReference>
<dbReference type="GO" id="GO:0043527">
    <property type="term" value="C:tRNA methyltransferase complex"/>
    <property type="evidence" value="ECO:0007669"/>
    <property type="project" value="TreeGrafter"/>
</dbReference>
<organism evidence="10 11">
    <name type="scientific">Bombilactobacillus mellis</name>
    <dbReference type="NCBI Taxonomy" id="1218508"/>
    <lineage>
        <taxon>Bacteria</taxon>
        <taxon>Bacillati</taxon>
        <taxon>Bacillota</taxon>
        <taxon>Bacilli</taxon>
        <taxon>Lactobacillales</taxon>
        <taxon>Lactobacillaceae</taxon>
        <taxon>Bombilactobacillus</taxon>
    </lineage>
</organism>
<dbReference type="PANTHER" id="PTHR23417">
    <property type="entry name" value="3-DEOXY-D-MANNO-OCTULOSONIC-ACID TRANSFERASE/TRNA GUANINE-N 7 - -METHYLTRANSFERASE"/>
    <property type="match status" value="1"/>
</dbReference>
<feature type="binding site" evidence="9">
    <location>
        <position position="69"/>
    </location>
    <ligand>
        <name>S-adenosyl-L-methionine</name>
        <dbReference type="ChEBI" id="CHEBI:59789"/>
    </ligand>
</feature>
<comment type="caution">
    <text evidence="10">The sequence shown here is derived from an EMBL/GenBank/DDBJ whole genome shotgun (WGS) entry which is preliminary data.</text>
</comment>
<comment type="similarity">
    <text evidence="8 9">Belongs to the class I-like SAM-binding methyltransferase superfamily. TrmB family.</text>
</comment>
<feature type="binding site" evidence="9">
    <location>
        <position position="96"/>
    </location>
    <ligand>
        <name>S-adenosyl-L-methionine</name>
        <dbReference type="ChEBI" id="CHEBI:59789"/>
    </ligand>
</feature>
<dbReference type="PATRIC" id="fig|1218508.4.peg.583"/>
<keyword evidence="5 9" id="KW-0949">S-adenosyl-L-methionine</keyword>
<dbReference type="HOGENOM" id="CLU_050910_2_1_9"/>
<dbReference type="PANTHER" id="PTHR23417:SF14">
    <property type="entry name" value="PENTACOTRIPEPTIDE-REPEAT REGION OF PRORP DOMAIN-CONTAINING PROTEIN"/>
    <property type="match status" value="1"/>
</dbReference>
<reference evidence="10 11" key="1">
    <citation type="submission" date="2014-12" db="EMBL/GenBank/DDBJ databases">
        <title>Comparative genomics of the lactic acid bacteria isolated from the honey bee gut.</title>
        <authorList>
            <person name="Ellegaard K.M."/>
            <person name="Tamarit D."/>
            <person name="Javelind E."/>
            <person name="Olofsson T."/>
            <person name="Andersson S.G."/>
            <person name="Vasquez A."/>
        </authorList>
    </citation>
    <scope>NUCLEOTIDE SEQUENCE [LARGE SCALE GENOMIC DNA]</scope>
    <source>
        <strain evidence="10 11">Hon2</strain>
    </source>
</reference>
<dbReference type="InterPro" id="IPR029063">
    <property type="entry name" value="SAM-dependent_MTases_sf"/>
</dbReference>
<dbReference type="Proteomes" id="UP000033695">
    <property type="component" value="Unassembled WGS sequence"/>
</dbReference>
<evidence type="ECO:0000256" key="1">
    <source>
        <dbReference type="ARBA" id="ARBA00000142"/>
    </source>
</evidence>
<evidence type="ECO:0000256" key="8">
    <source>
        <dbReference type="ARBA" id="ARBA00060767"/>
    </source>
</evidence>
<evidence type="ECO:0000313" key="10">
    <source>
        <dbReference type="EMBL" id="KJY49118.1"/>
    </source>
</evidence>
<feature type="binding site" evidence="9">
    <location>
        <position position="118"/>
    </location>
    <ligand>
        <name>S-adenosyl-L-methionine</name>
        <dbReference type="ChEBI" id="CHEBI:59789"/>
    </ligand>
</feature>
<name>A0A0F4KST2_9LACO</name>
<dbReference type="FunFam" id="3.40.50.150:FF:000035">
    <property type="entry name" value="tRNA (guanine-N(7)-)-methyltransferase"/>
    <property type="match status" value="1"/>
</dbReference>
<evidence type="ECO:0000256" key="3">
    <source>
        <dbReference type="ARBA" id="ARBA00022603"/>
    </source>
</evidence>
<dbReference type="HAMAP" id="MF_01057">
    <property type="entry name" value="tRNA_methyltr_TrmB"/>
    <property type="match status" value="1"/>
</dbReference>
<feature type="binding site" evidence="9">
    <location>
        <position position="44"/>
    </location>
    <ligand>
        <name>S-adenosyl-L-methionine</name>
        <dbReference type="ChEBI" id="CHEBI:59789"/>
    </ligand>
</feature>
<comment type="function">
    <text evidence="2 9">Catalyzes the formation of N(7)-methylguanine at position 46 (m7G46) in tRNA.</text>
</comment>
<keyword evidence="6 9" id="KW-0819">tRNA processing</keyword>
<evidence type="ECO:0000313" key="11">
    <source>
        <dbReference type="Proteomes" id="UP000033695"/>
    </source>
</evidence>
<feature type="binding site" evidence="9">
    <location>
        <position position="122"/>
    </location>
    <ligand>
        <name>substrate</name>
    </ligand>
</feature>
<dbReference type="SUPFAM" id="SSF53335">
    <property type="entry name" value="S-adenosyl-L-methionine-dependent methyltransferases"/>
    <property type="match status" value="1"/>
</dbReference>
<dbReference type="AlphaFoldDB" id="A0A0F4KST2"/>
<sequence>MRLRNKPWAEQLIQKYPELISVSPQNMQGQWQQKFAQKQPLELELGAGKGRFIIQKAQQNPQINYVAMEIQTAAIAMILKQQVELRLPNLHLVQANGRDLVNIFAKGEFEKLYLNFSDPWPKKRHTKRRLTAPNFLKQYQTILQTDGMIEFKTDNQALFEYSLQSCNNYGMKFDKISLDLHHSSWAETNIWTEYEEKFSKKGQPIYFLAARF</sequence>
<gene>
    <name evidence="9 10" type="primary">trmB</name>
    <name evidence="10" type="ORF">JG29_05680</name>
</gene>
<proteinExistence type="inferred from homology"/>
<evidence type="ECO:0000256" key="2">
    <source>
        <dbReference type="ARBA" id="ARBA00003015"/>
    </source>
</evidence>
<dbReference type="RefSeq" id="WP_045922426.1">
    <property type="nucleotide sequence ID" value="NZ_JBHTHW010000003.1"/>
</dbReference>
<keyword evidence="11" id="KW-1185">Reference proteome</keyword>
<dbReference type="OrthoDB" id="9802090at2"/>